<comment type="caution">
    <text evidence="3">The sequence shown here is derived from an EMBL/GenBank/DDBJ whole genome shotgun (WGS) entry which is preliminary data.</text>
</comment>
<dbReference type="PANTHER" id="PTHR46609:SF8">
    <property type="entry name" value="YQAJ VIRAL RECOMBINASE DOMAIN-CONTAINING PROTEIN"/>
    <property type="match status" value="1"/>
</dbReference>
<feature type="region of interest" description="Disordered" evidence="1">
    <location>
        <begin position="1524"/>
        <end position="1554"/>
    </location>
</feature>
<dbReference type="Pfam" id="PF09588">
    <property type="entry name" value="YqaJ"/>
    <property type="match status" value="1"/>
</dbReference>
<evidence type="ECO:0000313" key="4">
    <source>
        <dbReference type="Proteomes" id="UP001519460"/>
    </source>
</evidence>
<dbReference type="Proteomes" id="UP001519460">
    <property type="component" value="Unassembled WGS sequence"/>
</dbReference>
<feature type="compositionally biased region" description="Basic and acidic residues" evidence="1">
    <location>
        <begin position="1531"/>
        <end position="1542"/>
    </location>
</feature>
<proteinExistence type="predicted"/>
<dbReference type="GO" id="GO:0006281">
    <property type="term" value="P:DNA repair"/>
    <property type="evidence" value="ECO:0007669"/>
    <property type="project" value="UniProtKB-ARBA"/>
</dbReference>
<dbReference type="Gene3D" id="3.90.320.10">
    <property type="match status" value="1"/>
</dbReference>
<accession>A0ABD0M7W0</accession>
<name>A0ABD0M7W0_9CAEN</name>
<keyword evidence="4" id="KW-1185">Reference proteome</keyword>
<organism evidence="3 4">
    <name type="scientific">Batillaria attramentaria</name>
    <dbReference type="NCBI Taxonomy" id="370345"/>
    <lineage>
        <taxon>Eukaryota</taxon>
        <taxon>Metazoa</taxon>
        <taxon>Spiralia</taxon>
        <taxon>Lophotrochozoa</taxon>
        <taxon>Mollusca</taxon>
        <taxon>Gastropoda</taxon>
        <taxon>Caenogastropoda</taxon>
        <taxon>Sorbeoconcha</taxon>
        <taxon>Cerithioidea</taxon>
        <taxon>Batillariidae</taxon>
        <taxon>Batillaria</taxon>
    </lineage>
</organism>
<dbReference type="PANTHER" id="PTHR46609">
    <property type="entry name" value="EXONUCLEASE, PHAGE-TYPE/RECB, C-TERMINAL DOMAIN-CONTAINING PROTEIN"/>
    <property type="match status" value="1"/>
</dbReference>
<gene>
    <name evidence="3" type="ORF">BaRGS_00000879</name>
</gene>
<sequence>MATLYSCVYCAECSNTNDFGAVVDHCIAKHETDVLKVRVCESVSKKEKKLKTLNLQYIPCKVKAQGKLIVPLAERHSVLISSAPDDFSSPVKKMGRYEDTYRSMSDSDEESELTAGVGNVSLTEECETGHQLSSKESDRLDVSDDTTSLMRDIVALLPSVITALKEIGKMETYVKFHQLVCQGKLPLSNIAFLLFCDIVEWYSLTDTHEMRYSTEIKQFWRTGFRLFKGRFLRFMSGWKNQGQGRGKTSPEMSAVNFAVPDPVTLQDSTELCQSLKDIKPGVLEKMLELMSQDDEFRLKTYKLCVDGKKINQGAVDQKQGDIDLWGHEPSPSLREKKEQYSVDVAKVDAFSSVVNAFDLKGIDDLAEAFEGDLVKLGRASKDIMTLLGERLKTLREKKKSKVLTLEKLKNACVTEELKNKYTYAISSIKTLIYKLNACTGKVMKIMDNLGKIVSICQGTSDVYILGRTVDLSTQLNYFCLTGTNQDVNLPDKINTSVVKQRSEQWHKLRKTAKVTGSTAHKAAGLAGLKCMLEHFEQKFHGKEARPFDTETERRMQHGSDNEINAIATLVAKVLPVFFPNTAYVEEGCELLHLNQDPFMVISPDGSVREIQAETSRPSDAALMAVEIKCPYPDKLFTTPVFYHLPWYYSVQILSEMYALQTQQLLFLCYSDESTTVMIAEFDSRLWSDLMDFLVQIYGSSDPAKPKKLPHGIRDLQDRLKQYSRDRVRFLAEVPSATVSRTCLHSVTSTTDCGLNCHPSPENAFNKKCQVKEVTVSTLQTLACETKDCLEEAYTLSRSLASEVLVFMLSDLDRIHRREQQHSVPVAYALKGYSLTSSVLRQLIDEVLKRCFERGLYVPAVSFDGQWASASVRTKNGDPLTLLQLQKDVYKEAQKTTKSDMLRQIKQTNVVSATTCADVAKQVDTESRTNALQQYSGPITLGRCNACTYTYHTSSNVYGLLKTSRQQPPDEAEQLESVQVQQNLVRDDMSPTLAGTLEDDILSRVSASTPVSCQNANGIHYQENLSTDFSTLFAEGDVPFLQSRTNGMECEDKGSEYSTEPARDNFAEDISQELAVTSQTHTSDTGIEKEQTLFLTADDLKEMLSCLEQTNSLKWKNTSPDLFIDRLGNTECVKKHMTKKEIQMCLQVVAGKMREQRIVCAMSWTKDRLAGILFGLLKNEPVVRHQRCHVPRKRHVSTLKALSAKEVGNFPKLVLNAIFAEHRMRDRVKEWRHMSPFPAETSVEGVGDLSWFSKPEYVPETFTYLFQFLDCHHLFVNARVKCCTTGIPERGIKREAWLKVAQKSAENHAGLSIAHVQDLVDKQSNTFAQQTFSEKVEAVMMSNGDVNEARLCRLLREWYAAEDMPGLEVTERIRRRLRLRDWLLEGVDFNKFPPPGLHIRGIPHVMFEGLLTNIERRIQIFPYVRTGAYNPRALGSLEAENFFGAFQDLDPSGSGILRPDDVPKAIASACELIGTRLDKDRLFFMHTSKAKVYPMQPLEHSSPHGDGAEHLYMTPSFVRYITPRNHSFDSPNRGERAGKRKCGEISGPSHASRGAKPIRQYHKCDETKILPHVRMGLDPRALPK</sequence>
<reference evidence="3 4" key="1">
    <citation type="journal article" date="2023" name="Sci. Data">
        <title>Genome assembly of the Korean intertidal mud-creeper Batillaria attramentaria.</title>
        <authorList>
            <person name="Patra A.K."/>
            <person name="Ho P.T."/>
            <person name="Jun S."/>
            <person name="Lee S.J."/>
            <person name="Kim Y."/>
            <person name="Won Y.J."/>
        </authorList>
    </citation>
    <scope>NUCLEOTIDE SEQUENCE [LARGE SCALE GENOMIC DNA]</scope>
    <source>
        <strain evidence="3">Wonlab-2016</strain>
    </source>
</reference>
<evidence type="ECO:0000313" key="3">
    <source>
        <dbReference type="EMBL" id="KAK7507914.1"/>
    </source>
</evidence>
<dbReference type="SUPFAM" id="SSF52980">
    <property type="entry name" value="Restriction endonuclease-like"/>
    <property type="match status" value="1"/>
</dbReference>
<evidence type="ECO:0000256" key="1">
    <source>
        <dbReference type="SAM" id="MobiDB-lite"/>
    </source>
</evidence>
<dbReference type="InterPro" id="IPR011335">
    <property type="entry name" value="Restrct_endonuc-II-like"/>
</dbReference>
<dbReference type="InterPro" id="IPR019080">
    <property type="entry name" value="YqaJ_viral_recombinase"/>
</dbReference>
<dbReference type="InterPro" id="IPR011604">
    <property type="entry name" value="PDDEXK-like_dom_sf"/>
</dbReference>
<protein>
    <recommendedName>
        <fullName evidence="2">YqaJ viral recombinase domain-containing protein</fullName>
    </recommendedName>
</protein>
<dbReference type="InterPro" id="IPR051703">
    <property type="entry name" value="NF-kappa-B_Signaling_Reg"/>
</dbReference>
<evidence type="ECO:0000259" key="2">
    <source>
        <dbReference type="Pfam" id="PF09588"/>
    </source>
</evidence>
<dbReference type="EMBL" id="JACVVK020000003">
    <property type="protein sequence ID" value="KAK7507914.1"/>
    <property type="molecule type" value="Genomic_DNA"/>
</dbReference>
<feature type="domain" description="YqaJ viral recombinase" evidence="2">
    <location>
        <begin position="504"/>
        <end position="657"/>
    </location>
</feature>